<feature type="signal peptide" evidence="1">
    <location>
        <begin position="1"/>
        <end position="23"/>
    </location>
</feature>
<evidence type="ECO:0008006" key="4">
    <source>
        <dbReference type="Google" id="ProtNLM"/>
    </source>
</evidence>
<sequence>MFMLKAVSISAFLATLQLLPATALSPIHIQYVATPITSTSLYLGDFFNNFGKDKFQEIAPVAEEPKQEVDEEYYDEDDPIEKIFGVFFGKKEKNPMGMARFGQKRFPEQYPPTVDEWADPVEGDTPEMALLRPFLKNTNLETRGLKLTYDANKDGWDPVKFHSKVDKLGGGIVYGITRAGIQFGGYNPKGWVGYGEARGSIAAFLFVIGSRSGRKSSDPGIKLIKVGGPGLAQMDLPESGPSFSPDALVIPLDGNNPRVARSKLGSYYERFPDGTSSLFGKDSSVQLKELKVYHGVYEEGEFIPFTDAEPFALY</sequence>
<organism evidence="2 3">
    <name type="scientific">Cyclotella atomus</name>
    <dbReference type="NCBI Taxonomy" id="382360"/>
    <lineage>
        <taxon>Eukaryota</taxon>
        <taxon>Sar</taxon>
        <taxon>Stramenopiles</taxon>
        <taxon>Ochrophyta</taxon>
        <taxon>Bacillariophyta</taxon>
        <taxon>Coscinodiscophyceae</taxon>
        <taxon>Thalassiosirophycidae</taxon>
        <taxon>Stephanodiscales</taxon>
        <taxon>Stephanodiscaceae</taxon>
        <taxon>Cyclotella</taxon>
    </lineage>
</organism>
<protein>
    <recommendedName>
        <fullName evidence="4">TLDc domain-containing protein</fullName>
    </recommendedName>
</protein>
<name>A0ABD3QA30_9STRA</name>
<keyword evidence="3" id="KW-1185">Reference proteome</keyword>
<comment type="caution">
    <text evidence="2">The sequence shown here is derived from an EMBL/GenBank/DDBJ whole genome shotgun (WGS) entry which is preliminary data.</text>
</comment>
<reference evidence="2 3" key="1">
    <citation type="submission" date="2024-10" db="EMBL/GenBank/DDBJ databases">
        <title>Updated reference genomes for cyclostephanoid diatoms.</title>
        <authorList>
            <person name="Roberts W.R."/>
            <person name="Alverson A.J."/>
        </authorList>
    </citation>
    <scope>NUCLEOTIDE SEQUENCE [LARGE SCALE GENOMIC DNA]</scope>
    <source>
        <strain evidence="2 3">AJA010-31</strain>
    </source>
</reference>
<gene>
    <name evidence="2" type="ORF">ACHAWO_010295</name>
</gene>
<feature type="chain" id="PRO_5044776890" description="TLDc domain-containing protein" evidence="1">
    <location>
        <begin position="24"/>
        <end position="314"/>
    </location>
</feature>
<dbReference type="EMBL" id="JALLPJ020000292">
    <property type="protein sequence ID" value="KAL3796591.1"/>
    <property type="molecule type" value="Genomic_DNA"/>
</dbReference>
<dbReference type="Proteomes" id="UP001530400">
    <property type="component" value="Unassembled WGS sequence"/>
</dbReference>
<proteinExistence type="predicted"/>
<evidence type="ECO:0000256" key="1">
    <source>
        <dbReference type="SAM" id="SignalP"/>
    </source>
</evidence>
<keyword evidence="1" id="KW-0732">Signal</keyword>
<dbReference type="AlphaFoldDB" id="A0ABD3QA30"/>
<evidence type="ECO:0000313" key="3">
    <source>
        <dbReference type="Proteomes" id="UP001530400"/>
    </source>
</evidence>
<evidence type="ECO:0000313" key="2">
    <source>
        <dbReference type="EMBL" id="KAL3796591.1"/>
    </source>
</evidence>
<accession>A0ABD3QA30</accession>